<proteinExistence type="predicted"/>
<protein>
    <submittedName>
        <fullName evidence="2">Uncharacterized protein</fullName>
    </submittedName>
</protein>
<reference evidence="3" key="1">
    <citation type="submission" date="2024-07" db="EMBL/GenBank/DDBJ databases">
        <title>Two chromosome-level genome assemblies of Korean endemic species Abeliophyllum distichum and Forsythia ovata (Oleaceae).</title>
        <authorList>
            <person name="Jang H."/>
        </authorList>
    </citation>
    <scope>NUCLEOTIDE SEQUENCE [LARGE SCALE GENOMIC DNA]</scope>
</reference>
<dbReference type="EMBL" id="JBFOLJ010000006">
    <property type="protein sequence ID" value="KAL2529191.1"/>
    <property type="molecule type" value="Genomic_DNA"/>
</dbReference>
<feature type="region of interest" description="Disordered" evidence="1">
    <location>
        <begin position="1"/>
        <end position="34"/>
    </location>
</feature>
<dbReference type="Proteomes" id="UP001604277">
    <property type="component" value="Unassembled WGS sequence"/>
</dbReference>
<accession>A0ABD1UW78</accession>
<comment type="caution">
    <text evidence="2">The sequence shown here is derived from an EMBL/GenBank/DDBJ whole genome shotgun (WGS) entry which is preliminary data.</text>
</comment>
<evidence type="ECO:0000313" key="2">
    <source>
        <dbReference type="EMBL" id="KAL2529191.1"/>
    </source>
</evidence>
<keyword evidence="3" id="KW-1185">Reference proteome</keyword>
<evidence type="ECO:0000256" key="1">
    <source>
        <dbReference type="SAM" id="MobiDB-lite"/>
    </source>
</evidence>
<sequence>METPISGNPMNDRVEQLRGHPKVPQSPRRGRRSRARMARNLELMAETMLEMQRQHAAQTTVLNVYLQQGFMHPAPPVYLPYQPEGYEDSVRVRKMNTLFIRLVSPARGLISRK</sequence>
<name>A0ABD1UW78_9LAMI</name>
<gene>
    <name evidence="2" type="ORF">Fot_21792</name>
</gene>
<dbReference type="AlphaFoldDB" id="A0ABD1UW78"/>
<organism evidence="2 3">
    <name type="scientific">Forsythia ovata</name>
    <dbReference type="NCBI Taxonomy" id="205694"/>
    <lineage>
        <taxon>Eukaryota</taxon>
        <taxon>Viridiplantae</taxon>
        <taxon>Streptophyta</taxon>
        <taxon>Embryophyta</taxon>
        <taxon>Tracheophyta</taxon>
        <taxon>Spermatophyta</taxon>
        <taxon>Magnoliopsida</taxon>
        <taxon>eudicotyledons</taxon>
        <taxon>Gunneridae</taxon>
        <taxon>Pentapetalae</taxon>
        <taxon>asterids</taxon>
        <taxon>lamiids</taxon>
        <taxon>Lamiales</taxon>
        <taxon>Oleaceae</taxon>
        <taxon>Forsythieae</taxon>
        <taxon>Forsythia</taxon>
    </lineage>
</organism>
<evidence type="ECO:0000313" key="3">
    <source>
        <dbReference type="Proteomes" id="UP001604277"/>
    </source>
</evidence>